<evidence type="ECO:0000313" key="1">
    <source>
        <dbReference type="EMBL" id="MBD2535777.1"/>
    </source>
</evidence>
<proteinExistence type="predicted"/>
<sequence>MRVRRNQVHCDPLGRIISKGNKHFEAGSLICKGDTIEVVNSDYVEFLCFSSGNILNLSSGTIPLDKCAEPDKALSTCNPTNTNACHIRKGGTEGSDELTIISPYSTSTLNSRPEITWTAVKGATSYKVKVKSYEFGWEKVVNQTRLAYPSYEKEFQPGTPYTIYVFAYKDGEVFSYDETFVDVLSVASQEQIAQKIKRIKDLGLPPDETIQDVDAIYTAENLLNETIEMLKTATATGSLNPTFHRVLGDRYLKAKLPKEAKPEYIKASELAKSSNNSKELQKARSGLKLVEFYNQLPTRRNPPQ</sequence>
<protein>
    <recommendedName>
        <fullName evidence="3">Tetratricopeptide repeat protein</fullName>
    </recommendedName>
</protein>
<organism evidence="1 2">
    <name type="scientific">Nostoc flagelliforme FACHB-838</name>
    <dbReference type="NCBI Taxonomy" id="2692904"/>
    <lineage>
        <taxon>Bacteria</taxon>
        <taxon>Bacillati</taxon>
        <taxon>Cyanobacteriota</taxon>
        <taxon>Cyanophyceae</taxon>
        <taxon>Nostocales</taxon>
        <taxon>Nostocaceae</taxon>
        <taxon>Nostoc</taxon>
    </lineage>
</organism>
<accession>A0ABR8E224</accession>
<evidence type="ECO:0000313" key="2">
    <source>
        <dbReference type="Proteomes" id="UP000623440"/>
    </source>
</evidence>
<dbReference type="EMBL" id="JACJSI010000330">
    <property type="protein sequence ID" value="MBD2535777.1"/>
    <property type="molecule type" value="Genomic_DNA"/>
</dbReference>
<comment type="caution">
    <text evidence="1">The sequence shown here is derived from an EMBL/GenBank/DDBJ whole genome shotgun (WGS) entry which is preliminary data.</text>
</comment>
<gene>
    <name evidence="1" type="ORF">H6G97_43065</name>
</gene>
<name>A0ABR8E224_9NOSO</name>
<evidence type="ECO:0008006" key="3">
    <source>
        <dbReference type="Google" id="ProtNLM"/>
    </source>
</evidence>
<keyword evidence="2" id="KW-1185">Reference proteome</keyword>
<dbReference type="Proteomes" id="UP000623440">
    <property type="component" value="Unassembled WGS sequence"/>
</dbReference>
<reference evidence="1 2" key="1">
    <citation type="journal article" date="2020" name="ISME J.">
        <title>Comparative genomics reveals insights into cyanobacterial evolution and habitat adaptation.</title>
        <authorList>
            <person name="Chen M.Y."/>
            <person name="Teng W.K."/>
            <person name="Zhao L."/>
            <person name="Hu C.X."/>
            <person name="Zhou Y.K."/>
            <person name="Han B.P."/>
            <person name="Song L.R."/>
            <person name="Shu W.S."/>
        </authorList>
    </citation>
    <scope>NUCLEOTIDE SEQUENCE [LARGE SCALE GENOMIC DNA]</scope>
    <source>
        <strain evidence="1 2">FACHB-838</strain>
    </source>
</reference>